<reference evidence="1 2" key="1">
    <citation type="submission" date="2024-03" db="EMBL/GenBank/DDBJ databases">
        <title>Community enrichment and isolation of bacterial strains for fucoidan degradation.</title>
        <authorList>
            <person name="Sichert A."/>
        </authorList>
    </citation>
    <scope>NUCLEOTIDE SEQUENCE [LARGE SCALE GENOMIC DNA]</scope>
    <source>
        <strain evidence="1 2">AS62</strain>
    </source>
</reference>
<dbReference type="Proteomes" id="UP001477870">
    <property type="component" value="Unassembled WGS sequence"/>
</dbReference>
<keyword evidence="2" id="KW-1185">Reference proteome</keyword>
<evidence type="ECO:0000313" key="2">
    <source>
        <dbReference type="Proteomes" id="UP001477870"/>
    </source>
</evidence>
<sequence length="324" mass="35995">MSEEQTETTKVKRFRSPPYPAYDLGAAVERAKALYQKANNHSVGATVLADAWNMKSVDGKVWRAAAALLQYGLLNNSGTGKTRKFQLTDLAKRIILDQIPDSEAQKTALKRAALSPMIHNELWDKYQTATGLSDAVIRTYLTVDRTEEGESPYSISAADEVLNIYRSTLVYAGMSDSDQTETFEKYAPEKQNENSILNSNANLKLGDYVKWTLNGIDQFLAKQVTWISDDGKVLRVLGIPSEIPTTQVEIVKTVTPEEIKTKQPIEKENAVEPVTNTNGGSKIQNISAHLVNGRLQLTADVGLNEIQQLKDILSKYEEILELMS</sequence>
<comment type="caution">
    <text evidence="1">The sequence shown here is derived from an EMBL/GenBank/DDBJ whole genome shotgun (WGS) entry which is preliminary data.</text>
</comment>
<protein>
    <submittedName>
        <fullName evidence="1">Uncharacterized protein</fullName>
    </submittedName>
</protein>
<gene>
    <name evidence="1" type="ORF">WNY59_09210</name>
</gene>
<dbReference type="RefSeq" id="WP_342848202.1">
    <property type="nucleotide sequence ID" value="NZ_JBBMQO010000004.1"/>
</dbReference>
<evidence type="ECO:0000313" key="1">
    <source>
        <dbReference type="EMBL" id="MEM5501768.1"/>
    </source>
</evidence>
<organism evidence="1 2">
    <name type="scientific">Ahrensia kielensis</name>
    <dbReference type="NCBI Taxonomy" id="76980"/>
    <lineage>
        <taxon>Bacteria</taxon>
        <taxon>Pseudomonadati</taxon>
        <taxon>Pseudomonadota</taxon>
        <taxon>Alphaproteobacteria</taxon>
        <taxon>Hyphomicrobiales</taxon>
        <taxon>Ahrensiaceae</taxon>
        <taxon>Ahrensia</taxon>
    </lineage>
</organism>
<dbReference type="EMBL" id="JBBMQO010000004">
    <property type="protein sequence ID" value="MEM5501768.1"/>
    <property type="molecule type" value="Genomic_DNA"/>
</dbReference>
<name>A0ABU9T7M3_9HYPH</name>
<proteinExistence type="predicted"/>
<accession>A0ABU9T7M3</accession>